<feature type="transmembrane region" description="Helical" evidence="1">
    <location>
        <begin position="596"/>
        <end position="616"/>
    </location>
</feature>
<evidence type="ECO:0000256" key="1">
    <source>
        <dbReference type="SAM" id="Phobius"/>
    </source>
</evidence>
<feature type="transmembrane region" description="Helical" evidence="1">
    <location>
        <begin position="563"/>
        <end position="584"/>
    </location>
</feature>
<evidence type="ECO:0000313" key="4">
    <source>
        <dbReference type="Proteomes" id="UP000192251"/>
    </source>
</evidence>
<dbReference type="InterPro" id="IPR007111">
    <property type="entry name" value="NACHT_NTPase"/>
</dbReference>
<keyword evidence="1" id="KW-1133">Transmembrane helix</keyword>
<dbReference type="Proteomes" id="UP000192251">
    <property type="component" value="Chromosome"/>
</dbReference>
<feature type="transmembrane region" description="Helical" evidence="1">
    <location>
        <begin position="45"/>
        <end position="66"/>
    </location>
</feature>
<feature type="transmembrane region" description="Helical" evidence="1">
    <location>
        <begin position="729"/>
        <end position="751"/>
    </location>
</feature>
<dbReference type="Pfam" id="PF05729">
    <property type="entry name" value="NACHT"/>
    <property type="match status" value="1"/>
</dbReference>
<dbReference type="Gene3D" id="3.40.50.300">
    <property type="entry name" value="P-loop containing nucleotide triphosphate hydrolases"/>
    <property type="match status" value="1"/>
</dbReference>
<sequence>MEAKREQRIHSVLRFLTPLLALVTVGGLLWTVRTLVGGGLEPGDTAGVVAVPLAALAAWLAAVAILKRRPEAEASANRLAGLVRAEERAALARLLGDGTPGIDTRFRTPGDPRPRAGAVDHVRTLRPRRVVITGEAGAGKTMLATRLVLALLEPREPGTPVPVRVPATAWEPGRPFEEWFAEQISRLYALSAAETRALVTGHHVMPVIDGVDEMAGTLAAALLDQLSSDRRNMDQRPVILTCRAEPYERLREEHPLANAHHLAVEPLTGAQAVSFLADHPRVRPNAERWEPVLTELRTAPDGPLAHSLSSPWRLTLAVTAYARDPAGLVERAAAGDLYEHLLSRYIPATVRLHFAEEDERAYAEEDVRRWLSELAWHVGLNGPESDEDATAVQGLRRHIASFYAVRADIAETGERARQLLAAPDAPGIDPVRLRETVDWAEARLAELDTARRRRMGEFERLLRSDDHVLGDLTPARLWSMAGPRRIRALDALIGGSAALTGVFAVLVALRGWPSTGSAWYGHPALWAVPVGMLVAWVSYCQEPQTPLRLDVRGPWRGRRGRQLLALLGSALLRLLAAPGLIVLAHASASALGASDLVRSVAAGAAGTVSFALLVPWRALGSMPPIRRTVVLLSGPLTVFIGGAIGVVLGPQDVRAADMMLGIGAIALVPAVAWFVIQRNSRAEPDPWVTRQHSPRGGMLGEVVRATQHAMLIAAFNCWTLALQPPAVDLFTITPTSLVVTGIALTVPLALLGMPASRRYLLALFFLRGRLPFRLGRFVRWAYGAGLLRAAGPAYQFRHQELHEWLILSYYAGENVTPPR</sequence>
<dbReference type="EMBL" id="CP020563">
    <property type="protein sequence ID" value="ARF73477.1"/>
    <property type="molecule type" value="Genomic_DNA"/>
</dbReference>
<keyword evidence="1" id="KW-0812">Transmembrane</keyword>
<dbReference type="SUPFAM" id="SSF52540">
    <property type="entry name" value="P-loop containing nucleoside triphosphate hydrolases"/>
    <property type="match status" value="1"/>
</dbReference>
<dbReference type="PROSITE" id="PS50837">
    <property type="entry name" value="NACHT"/>
    <property type="match status" value="1"/>
</dbReference>
<feature type="transmembrane region" description="Helical" evidence="1">
    <location>
        <begin position="12"/>
        <end position="33"/>
    </location>
</feature>
<feature type="domain" description="NACHT" evidence="2">
    <location>
        <begin position="128"/>
        <end position="214"/>
    </location>
</feature>
<feature type="transmembrane region" description="Helical" evidence="1">
    <location>
        <begin position="628"/>
        <end position="649"/>
    </location>
</feature>
<name>A0ABC8BSM6_9ACTN</name>
<dbReference type="RefSeq" id="WP_084747266.1">
    <property type="nucleotide sequence ID" value="NZ_CP020563.1"/>
</dbReference>
<feature type="transmembrane region" description="Helical" evidence="1">
    <location>
        <begin position="655"/>
        <end position="676"/>
    </location>
</feature>
<evidence type="ECO:0000313" key="3">
    <source>
        <dbReference type="EMBL" id="ARF73477.1"/>
    </source>
</evidence>
<proteinExistence type="predicted"/>
<gene>
    <name evidence="3" type="ORF">B7C62_15310</name>
</gene>
<accession>A0ABC8BSM6</accession>
<evidence type="ECO:0000259" key="2">
    <source>
        <dbReference type="PROSITE" id="PS50837"/>
    </source>
</evidence>
<keyword evidence="4" id="KW-1185">Reference proteome</keyword>
<organism evidence="3 4">
    <name type="scientific">Kitasatospora albolonga</name>
    <dbReference type="NCBI Taxonomy" id="68173"/>
    <lineage>
        <taxon>Bacteria</taxon>
        <taxon>Bacillati</taxon>
        <taxon>Actinomycetota</taxon>
        <taxon>Actinomycetes</taxon>
        <taxon>Kitasatosporales</taxon>
        <taxon>Streptomycetaceae</taxon>
        <taxon>Kitasatospora</taxon>
    </lineage>
</organism>
<protein>
    <recommendedName>
        <fullName evidence="2">NACHT domain-containing protein</fullName>
    </recommendedName>
</protein>
<keyword evidence="1" id="KW-0472">Membrane</keyword>
<feature type="transmembrane region" description="Helical" evidence="1">
    <location>
        <begin position="524"/>
        <end position="542"/>
    </location>
</feature>
<dbReference type="AlphaFoldDB" id="A0ABC8BSM6"/>
<reference evidence="3 4" key="1">
    <citation type="submission" date="2017-04" db="EMBL/GenBank/DDBJ databases">
        <title>The complete genome sequence of Streptomyces albolongus YIM 101047, the producer of novel bafilomycins and novel odoriferous sesquiterpenoids.</title>
        <authorList>
            <person name="Yin M."/>
            <person name="Jiang Y."/>
        </authorList>
    </citation>
    <scope>NUCLEOTIDE SEQUENCE [LARGE SCALE GENOMIC DNA]</scope>
    <source>
        <strain evidence="3 4">YIM 101047</strain>
    </source>
</reference>
<dbReference type="KEGG" id="kab:B7C62_15310"/>
<dbReference type="InterPro" id="IPR027417">
    <property type="entry name" value="P-loop_NTPase"/>
</dbReference>
<feature type="transmembrane region" description="Helical" evidence="1">
    <location>
        <begin position="488"/>
        <end position="512"/>
    </location>
</feature>